<dbReference type="GO" id="GO:0016705">
    <property type="term" value="F:oxidoreductase activity, acting on paired donors, with incorporation or reduction of molecular oxygen"/>
    <property type="evidence" value="ECO:0007669"/>
    <property type="project" value="InterPro"/>
</dbReference>
<comment type="caution">
    <text evidence="10">The sequence shown here is derived from an EMBL/GenBank/DDBJ whole genome shotgun (WGS) entry which is preliminary data.</text>
</comment>
<proteinExistence type="inferred from homology"/>
<comment type="similarity">
    <text evidence="2 9">Belongs to the cytochrome P450 family.</text>
</comment>
<evidence type="ECO:0000313" key="11">
    <source>
        <dbReference type="Proteomes" id="UP000019471"/>
    </source>
</evidence>
<organism evidence="10 11">
    <name type="scientific">Cladophialophora psammophila CBS 110553</name>
    <dbReference type="NCBI Taxonomy" id="1182543"/>
    <lineage>
        <taxon>Eukaryota</taxon>
        <taxon>Fungi</taxon>
        <taxon>Dikarya</taxon>
        <taxon>Ascomycota</taxon>
        <taxon>Pezizomycotina</taxon>
        <taxon>Eurotiomycetes</taxon>
        <taxon>Chaetothyriomycetidae</taxon>
        <taxon>Chaetothyriales</taxon>
        <taxon>Herpotrichiellaceae</taxon>
        <taxon>Cladophialophora</taxon>
    </lineage>
</organism>
<keyword evidence="5 9" id="KW-0560">Oxidoreductase</keyword>
<evidence type="ECO:0008006" key="12">
    <source>
        <dbReference type="Google" id="ProtNLM"/>
    </source>
</evidence>
<dbReference type="eggNOG" id="KOG0158">
    <property type="taxonomic scope" value="Eukaryota"/>
</dbReference>
<protein>
    <recommendedName>
        <fullName evidence="12">Cytochrome P450 oxidoreductase</fullName>
    </recommendedName>
</protein>
<evidence type="ECO:0000256" key="8">
    <source>
        <dbReference type="PIRSR" id="PIRSR602401-1"/>
    </source>
</evidence>
<evidence type="ECO:0000256" key="2">
    <source>
        <dbReference type="ARBA" id="ARBA00010617"/>
    </source>
</evidence>
<keyword evidence="6 8" id="KW-0408">Iron</keyword>
<feature type="binding site" description="axial binding residue" evidence="8">
    <location>
        <position position="393"/>
    </location>
    <ligand>
        <name>heme</name>
        <dbReference type="ChEBI" id="CHEBI:30413"/>
    </ligand>
    <ligandPart>
        <name>Fe</name>
        <dbReference type="ChEBI" id="CHEBI:18248"/>
    </ligandPart>
</feature>
<dbReference type="PANTHER" id="PTHR24305">
    <property type="entry name" value="CYTOCHROME P450"/>
    <property type="match status" value="1"/>
</dbReference>
<dbReference type="InterPro" id="IPR050121">
    <property type="entry name" value="Cytochrome_P450_monoxygenase"/>
</dbReference>
<dbReference type="PANTHER" id="PTHR24305:SF29">
    <property type="entry name" value="BENZOATE-PARA-HYDROXYLASE"/>
    <property type="match status" value="1"/>
</dbReference>
<dbReference type="Pfam" id="PF00067">
    <property type="entry name" value="p450"/>
    <property type="match status" value="1"/>
</dbReference>
<evidence type="ECO:0000256" key="9">
    <source>
        <dbReference type="RuleBase" id="RU000461"/>
    </source>
</evidence>
<keyword evidence="3 8" id="KW-0349">Heme</keyword>
<dbReference type="InterPro" id="IPR002401">
    <property type="entry name" value="Cyt_P450_E_grp-I"/>
</dbReference>
<dbReference type="AlphaFoldDB" id="W9WSZ8"/>
<dbReference type="OrthoDB" id="1470350at2759"/>
<comment type="cofactor">
    <cofactor evidence="1 8">
        <name>heme</name>
        <dbReference type="ChEBI" id="CHEBI:30413"/>
    </cofactor>
</comment>
<dbReference type="GO" id="GO:0004497">
    <property type="term" value="F:monooxygenase activity"/>
    <property type="evidence" value="ECO:0007669"/>
    <property type="project" value="UniProtKB-KW"/>
</dbReference>
<dbReference type="SUPFAM" id="SSF48264">
    <property type="entry name" value="Cytochrome P450"/>
    <property type="match status" value="1"/>
</dbReference>
<dbReference type="GO" id="GO:0005506">
    <property type="term" value="F:iron ion binding"/>
    <property type="evidence" value="ECO:0007669"/>
    <property type="project" value="InterPro"/>
</dbReference>
<dbReference type="HOGENOM" id="CLU_001570_14_2_1"/>
<evidence type="ECO:0000256" key="7">
    <source>
        <dbReference type="ARBA" id="ARBA00023033"/>
    </source>
</evidence>
<dbReference type="PRINTS" id="PR00385">
    <property type="entry name" value="P450"/>
</dbReference>
<keyword evidence="7 9" id="KW-0503">Monooxygenase</keyword>
<dbReference type="PRINTS" id="PR00463">
    <property type="entry name" value="EP450I"/>
</dbReference>
<reference evidence="10 11" key="1">
    <citation type="submission" date="2013-03" db="EMBL/GenBank/DDBJ databases">
        <title>The Genome Sequence of Cladophialophora psammophila CBS 110553.</title>
        <authorList>
            <consortium name="The Broad Institute Genomics Platform"/>
            <person name="Cuomo C."/>
            <person name="de Hoog S."/>
            <person name="Gorbushina A."/>
            <person name="Walker B."/>
            <person name="Young S.K."/>
            <person name="Zeng Q."/>
            <person name="Gargeya S."/>
            <person name="Fitzgerald M."/>
            <person name="Haas B."/>
            <person name="Abouelleil A."/>
            <person name="Allen A.W."/>
            <person name="Alvarado L."/>
            <person name="Arachchi H.M."/>
            <person name="Berlin A.M."/>
            <person name="Chapman S.B."/>
            <person name="Gainer-Dewar J."/>
            <person name="Goldberg J."/>
            <person name="Griggs A."/>
            <person name="Gujja S."/>
            <person name="Hansen M."/>
            <person name="Howarth C."/>
            <person name="Imamovic A."/>
            <person name="Ireland A."/>
            <person name="Larimer J."/>
            <person name="McCowan C."/>
            <person name="Murphy C."/>
            <person name="Pearson M."/>
            <person name="Poon T.W."/>
            <person name="Priest M."/>
            <person name="Roberts A."/>
            <person name="Saif S."/>
            <person name="Shea T."/>
            <person name="Sisk P."/>
            <person name="Sykes S."/>
            <person name="Wortman J."/>
            <person name="Nusbaum C."/>
            <person name="Birren B."/>
        </authorList>
    </citation>
    <scope>NUCLEOTIDE SEQUENCE [LARGE SCALE GENOMIC DNA]</scope>
    <source>
        <strain evidence="10 11">CBS 110553</strain>
    </source>
</reference>
<dbReference type="RefSeq" id="XP_007747536.1">
    <property type="nucleotide sequence ID" value="XM_007749346.1"/>
</dbReference>
<gene>
    <name evidence="10" type="ORF">A1O5_08765</name>
</gene>
<dbReference type="STRING" id="1182543.W9WSZ8"/>
<dbReference type="PROSITE" id="PS00086">
    <property type="entry name" value="CYTOCHROME_P450"/>
    <property type="match status" value="1"/>
</dbReference>
<dbReference type="EMBL" id="AMGX01000014">
    <property type="protein sequence ID" value="EXJ68150.1"/>
    <property type="molecule type" value="Genomic_DNA"/>
</dbReference>
<evidence type="ECO:0000256" key="1">
    <source>
        <dbReference type="ARBA" id="ARBA00001971"/>
    </source>
</evidence>
<dbReference type="CDD" id="cd11059">
    <property type="entry name" value="CYP_fungal"/>
    <property type="match status" value="1"/>
</dbReference>
<sequence length="465" mass="52803">MSCYHHFAKFQGRYLLRTIHQLHSRYGPTVRVGPHEVSFSNQEIIKELYSYQTSFMKAPVYDGMSMRPVGIFSMRDKKEHNQRRRLLSHAFSQSNLLDTEPLIKEHVNELLAFIKPKLGRPVDMLTTFRRLSFDIVGELFLGQSFNGLKSPATPRFLIDLDSHFVLAGIKMNFPLIYYILELLPIAAVRHFFASTERNRQYGKDAFENYIAQYGRNSGRRDLLTKVVVAKDDEGAPLTDLEIYTEVAHLVHAGSDTTSTTLTYLFWLLAKHPEWQSRLRAELMTVPSCTDGVFTYKEVIALPVLDAIINEALRLYPAAPASLPRETPSGGRNLNGIFIPEKTVVSMQCYTTHRHPDVFPDPEEFLPERWLDEKAVTPEMRTMFMPFSAGSRACLGINLAWMELKVITATLLKAYKVQLASSTTDESMLFLDHFLALPKSGRCDLILTKAESTEPTTNSGLGTQVK</sequence>
<evidence type="ECO:0000256" key="4">
    <source>
        <dbReference type="ARBA" id="ARBA00022723"/>
    </source>
</evidence>
<dbReference type="InterPro" id="IPR017972">
    <property type="entry name" value="Cyt_P450_CS"/>
</dbReference>
<dbReference type="InterPro" id="IPR001128">
    <property type="entry name" value="Cyt_P450"/>
</dbReference>
<dbReference type="Gene3D" id="1.10.630.10">
    <property type="entry name" value="Cytochrome P450"/>
    <property type="match status" value="1"/>
</dbReference>
<dbReference type="Proteomes" id="UP000019471">
    <property type="component" value="Unassembled WGS sequence"/>
</dbReference>
<name>W9WSZ8_9EURO</name>
<dbReference type="InterPro" id="IPR036396">
    <property type="entry name" value="Cyt_P450_sf"/>
</dbReference>
<evidence type="ECO:0000256" key="3">
    <source>
        <dbReference type="ARBA" id="ARBA00022617"/>
    </source>
</evidence>
<dbReference type="GO" id="GO:0020037">
    <property type="term" value="F:heme binding"/>
    <property type="evidence" value="ECO:0007669"/>
    <property type="project" value="InterPro"/>
</dbReference>
<evidence type="ECO:0000256" key="5">
    <source>
        <dbReference type="ARBA" id="ARBA00023002"/>
    </source>
</evidence>
<keyword evidence="11" id="KW-1185">Reference proteome</keyword>
<accession>W9WSZ8</accession>
<keyword evidence="4 8" id="KW-0479">Metal-binding</keyword>
<dbReference type="GeneID" id="19193463"/>
<evidence type="ECO:0000313" key="10">
    <source>
        <dbReference type="EMBL" id="EXJ68150.1"/>
    </source>
</evidence>
<evidence type="ECO:0000256" key="6">
    <source>
        <dbReference type="ARBA" id="ARBA00023004"/>
    </source>
</evidence>